<organism evidence="1 2">
    <name type="scientific">Achromobacter phage vB_AxyP_19-32_Axy23</name>
    <dbReference type="NCBI Taxonomy" id="2591047"/>
    <lineage>
        <taxon>Viruses</taxon>
        <taxon>Duplodnaviria</taxon>
        <taxon>Heunggongvirae</taxon>
        <taxon>Uroviricota</taxon>
        <taxon>Caudoviricetes</taxon>
        <taxon>Autographivirales</taxon>
        <taxon>Autoscriptoviridae</taxon>
        <taxon>Axyvirus</taxon>
        <taxon>Axyvirus 1932Axy23</taxon>
    </lineage>
</organism>
<reference evidence="1 2" key="1">
    <citation type="submission" date="2019-05" db="EMBL/GenBank/DDBJ databases">
        <title>Complete genome sequence of sixteen phages from Abidjan, cote d'Ivoire, isolated on a single strain of Achromobacter xylosoxidans.</title>
        <authorList>
            <person name="Essoh C."/>
            <person name="Vernadet J.-P."/>
            <person name="Vergnaud G."/>
            <person name="Pourcel C."/>
        </authorList>
    </citation>
    <scope>NUCLEOTIDE SEQUENCE [LARGE SCALE GENOMIC DNA]</scope>
</reference>
<dbReference type="EMBL" id="MK962640">
    <property type="protein sequence ID" value="QDH84689.1"/>
    <property type="molecule type" value="Genomic_DNA"/>
</dbReference>
<proteinExistence type="predicted"/>
<keyword evidence="2" id="KW-1185">Reference proteome</keyword>
<accession>A0A514CW27</accession>
<gene>
    <name evidence="1" type="ORF">Axy23_008</name>
</gene>
<protein>
    <submittedName>
        <fullName evidence="1">Uncharacterized protein</fullName>
    </submittedName>
</protein>
<sequence>MTNQSNLAQNVPFLLDATGRPVFAGQRRRLTGDYFNTGNNKHSRCEQDAGGLVYVEGTHASPALASSNRDYFTVALSYKVYHHAIRVDQPESVPVLETLQDIFNMVAAQLLLVNAGRRSVNEGACLYASDSGDRCAVGGLLDGKATNVAALFGSVHNSSVKVALADVGIGLYLPSGEPNEVFDFLLAAQNLHDDGAGPLRGDGANRHRTSSNYYRLTPGRRKYFWKRTLKRWAKRNNINWLPVFDRA</sequence>
<evidence type="ECO:0000313" key="1">
    <source>
        <dbReference type="EMBL" id="QDH84689.1"/>
    </source>
</evidence>
<name>A0A514CW27_9CAUD</name>
<dbReference type="Proteomes" id="UP000319598">
    <property type="component" value="Segment"/>
</dbReference>
<evidence type="ECO:0000313" key="2">
    <source>
        <dbReference type="Proteomes" id="UP000319598"/>
    </source>
</evidence>